<dbReference type="Proteomes" id="UP000017836">
    <property type="component" value="Unassembled WGS sequence"/>
</dbReference>
<comment type="similarity">
    <text evidence="2">Belongs to the plant homeotic and developmental regulators ALOG protein family.</text>
</comment>
<keyword evidence="11" id="KW-1185">Reference proteome</keyword>
<evidence type="ECO:0000256" key="5">
    <source>
        <dbReference type="ARBA" id="ARBA00023125"/>
    </source>
</evidence>
<evidence type="ECO:0000256" key="8">
    <source>
        <dbReference type="SAM" id="MobiDB-lite"/>
    </source>
</evidence>
<dbReference type="PANTHER" id="PTHR31165:SF59">
    <property type="entry name" value="PROTEIN LIGHT-DEPENDENT SHORT HYPOCOTYLS 6"/>
    <property type="match status" value="1"/>
</dbReference>
<evidence type="ECO:0000256" key="7">
    <source>
        <dbReference type="ARBA" id="ARBA00023242"/>
    </source>
</evidence>
<evidence type="ECO:0000259" key="9">
    <source>
        <dbReference type="PROSITE" id="PS51697"/>
    </source>
</evidence>
<sequence>MTQQGAITPRSVAKQSVATPSKSSGYDTRRYDSSRYEAQKQRDWNTFVLYAKNHQPPIYLSKCVGSNVIDFLKTLDELGKTKVHVYACPYYGYRDSPNTCACPLRQAWGSLDALVGRLRAAYEENGGTRDANPFASQDVRKYLMEVRVAQSKARGIPLDKKSEDYNSFPSYPHPPPVVNTPGLALVPVTFVPVAPVAPMWECEAISSAANRKAAAAKGGSLSPEKKTPENAILQITGPEFTGRMTRSRTRGLLRYSDTPSKLPVKRAKKAKDHGEVEKPKDNEDSVQQVEKLKDHEGSIEQVEKPNDNEDSMQQVEKPKDPEDPMPQVEEPQDHGD</sequence>
<dbReference type="PANTHER" id="PTHR31165">
    <property type="entry name" value="PROTEIN G1-LIKE2"/>
    <property type="match status" value="1"/>
</dbReference>
<evidence type="ECO:0000256" key="1">
    <source>
        <dbReference type="ARBA" id="ARBA00004123"/>
    </source>
</evidence>
<organism evidence="10 11">
    <name type="scientific">Amborella trichopoda</name>
    <dbReference type="NCBI Taxonomy" id="13333"/>
    <lineage>
        <taxon>Eukaryota</taxon>
        <taxon>Viridiplantae</taxon>
        <taxon>Streptophyta</taxon>
        <taxon>Embryophyta</taxon>
        <taxon>Tracheophyta</taxon>
        <taxon>Spermatophyta</taxon>
        <taxon>Magnoliopsida</taxon>
        <taxon>Amborellales</taxon>
        <taxon>Amborellaceae</taxon>
        <taxon>Amborella</taxon>
    </lineage>
</organism>
<keyword evidence="3" id="KW-0217">Developmental protein</keyword>
<dbReference type="PROSITE" id="PS51697">
    <property type="entry name" value="ALOG"/>
    <property type="match status" value="1"/>
</dbReference>
<feature type="region of interest" description="Disordered" evidence="8">
    <location>
        <begin position="218"/>
        <end position="336"/>
    </location>
</feature>
<feature type="compositionally biased region" description="Basic and acidic residues" evidence="8">
    <location>
        <begin position="272"/>
        <end position="283"/>
    </location>
</feature>
<dbReference type="GO" id="GO:0003677">
    <property type="term" value="F:DNA binding"/>
    <property type="evidence" value="ECO:0007669"/>
    <property type="project" value="UniProtKB-KW"/>
</dbReference>
<dbReference type="HOGENOM" id="CLU_827274_0_0_1"/>
<gene>
    <name evidence="10" type="ORF">AMTR_s00153p00050640</name>
</gene>
<feature type="domain" description="ALOG" evidence="9">
    <location>
        <begin position="35"/>
        <end position="162"/>
    </location>
</feature>
<dbReference type="KEGG" id="atr:18437127"/>
<dbReference type="OrthoDB" id="1906822at2759"/>
<keyword evidence="6" id="KW-0804">Transcription</keyword>
<dbReference type="GO" id="GO:0009299">
    <property type="term" value="P:mRNA transcription"/>
    <property type="evidence" value="ECO:0000318"/>
    <property type="project" value="GO_Central"/>
</dbReference>
<dbReference type="EMBL" id="KI393119">
    <property type="protein sequence ID" value="ERN08990.1"/>
    <property type="molecule type" value="Genomic_DNA"/>
</dbReference>
<name>W1PP78_AMBTC</name>
<keyword evidence="5" id="KW-0238">DNA-binding</keyword>
<keyword evidence="4" id="KW-0805">Transcription regulation</keyword>
<evidence type="ECO:0000313" key="10">
    <source>
        <dbReference type="EMBL" id="ERN08990.1"/>
    </source>
</evidence>
<keyword evidence="7" id="KW-0539">Nucleus</keyword>
<dbReference type="AlphaFoldDB" id="W1PP78"/>
<protein>
    <recommendedName>
        <fullName evidence="9">ALOG domain-containing protein</fullName>
    </recommendedName>
</protein>
<dbReference type="Gramene" id="ERN08990">
    <property type="protein sequence ID" value="ERN08990"/>
    <property type="gene ID" value="AMTR_s00153p00050640"/>
</dbReference>
<dbReference type="GO" id="GO:0005634">
    <property type="term" value="C:nucleus"/>
    <property type="evidence" value="ECO:0000318"/>
    <property type="project" value="GO_Central"/>
</dbReference>
<evidence type="ECO:0000313" key="11">
    <source>
        <dbReference type="Proteomes" id="UP000017836"/>
    </source>
</evidence>
<comment type="subcellular location">
    <subcellularLocation>
        <location evidence="1">Nucleus</location>
    </subcellularLocation>
</comment>
<dbReference type="InterPro" id="IPR040222">
    <property type="entry name" value="ALOG"/>
</dbReference>
<feature type="region of interest" description="Disordered" evidence="8">
    <location>
        <begin position="1"/>
        <end position="32"/>
    </location>
</feature>
<feature type="compositionally biased region" description="Basic and acidic residues" evidence="8">
    <location>
        <begin position="290"/>
        <end position="307"/>
    </location>
</feature>
<evidence type="ECO:0000256" key="2">
    <source>
        <dbReference type="ARBA" id="ARBA00010308"/>
    </source>
</evidence>
<dbReference type="GO" id="GO:0009416">
    <property type="term" value="P:response to light stimulus"/>
    <property type="evidence" value="ECO:0000318"/>
    <property type="project" value="GO_Central"/>
</dbReference>
<accession>W1PP78</accession>
<evidence type="ECO:0000256" key="6">
    <source>
        <dbReference type="ARBA" id="ARBA00023163"/>
    </source>
</evidence>
<dbReference type="eggNOG" id="ENOG502QPZE">
    <property type="taxonomic scope" value="Eukaryota"/>
</dbReference>
<dbReference type="InterPro" id="IPR006936">
    <property type="entry name" value="ALOG_dom"/>
</dbReference>
<feature type="compositionally biased region" description="Polar residues" evidence="8">
    <location>
        <begin position="13"/>
        <end position="26"/>
    </location>
</feature>
<reference evidence="11" key="1">
    <citation type="journal article" date="2013" name="Science">
        <title>The Amborella genome and the evolution of flowering plants.</title>
        <authorList>
            <consortium name="Amborella Genome Project"/>
        </authorList>
    </citation>
    <scope>NUCLEOTIDE SEQUENCE [LARGE SCALE GENOMIC DNA]</scope>
</reference>
<dbReference type="Pfam" id="PF04852">
    <property type="entry name" value="ALOG_dom"/>
    <property type="match status" value="1"/>
</dbReference>
<evidence type="ECO:0000256" key="4">
    <source>
        <dbReference type="ARBA" id="ARBA00023015"/>
    </source>
</evidence>
<proteinExistence type="inferred from homology"/>
<evidence type="ECO:0000256" key="3">
    <source>
        <dbReference type="ARBA" id="ARBA00022473"/>
    </source>
</evidence>